<comment type="function">
    <text evidence="11">The coatomer is a cytosolic protein complex that binds to dilysine motifs and reversibly associates with Golgi non-clathrin-coated vesicles, which further mediate biosynthetic protein transport from the ER, via the Golgi up to the trans Golgi network. Coatomer complex is required for budding from Golgi membranes, and is essential for the retrograde Golgi-to-ER transport of dilysine-tagged proteins. The zeta subunit may be involved in regulating the coat assembly and, hence, the rate of biosynthetic protein transport due to its association-dissociation properties with the coatomer complex.</text>
</comment>
<feature type="domain" description="AP complex mu/sigma subunit" evidence="13">
    <location>
        <begin position="12"/>
        <end position="147"/>
    </location>
</feature>
<keyword evidence="10 12" id="KW-0968">Cytoplasmic vesicle</keyword>
<dbReference type="GO" id="GO:0006891">
    <property type="term" value="P:intra-Golgi vesicle-mediated transport"/>
    <property type="evidence" value="ECO:0007669"/>
    <property type="project" value="TreeGrafter"/>
</dbReference>
<dbReference type="EMBL" id="JADGJD010001156">
    <property type="protein sequence ID" value="KAJ3046496.1"/>
    <property type="molecule type" value="Genomic_DNA"/>
</dbReference>
<dbReference type="GO" id="GO:0000139">
    <property type="term" value="C:Golgi membrane"/>
    <property type="evidence" value="ECO:0007669"/>
    <property type="project" value="UniProtKB-SubCell"/>
</dbReference>
<evidence type="ECO:0000256" key="5">
    <source>
        <dbReference type="ARBA" id="ARBA00022490"/>
    </source>
</evidence>
<organism evidence="14 15">
    <name type="scientific">Rhizophlyctis rosea</name>
    <dbReference type="NCBI Taxonomy" id="64517"/>
    <lineage>
        <taxon>Eukaryota</taxon>
        <taxon>Fungi</taxon>
        <taxon>Fungi incertae sedis</taxon>
        <taxon>Chytridiomycota</taxon>
        <taxon>Chytridiomycota incertae sedis</taxon>
        <taxon>Chytridiomycetes</taxon>
        <taxon>Rhizophlyctidales</taxon>
        <taxon>Rhizophlyctidaceae</taxon>
        <taxon>Rhizophlyctis</taxon>
    </lineage>
</organism>
<evidence type="ECO:0000313" key="15">
    <source>
        <dbReference type="Proteomes" id="UP001212841"/>
    </source>
</evidence>
<dbReference type="InterPro" id="IPR011012">
    <property type="entry name" value="Longin-like_dom_sf"/>
</dbReference>
<keyword evidence="7 12" id="KW-0653">Protein transport</keyword>
<keyword evidence="5 12" id="KW-0963">Cytoplasm</keyword>
<comment type="similarity">
    <text evidence="2 12">Belongs to the adaptor complexes small subunit family.</text>
</comment>
<name>A0AAD5S554_9FUNG</name>
<keyword evidence="8 12" id="KW-0333">Golgi apparatus</keyword>
<keyword evidence="9 12" id="KW-0472">Membrane</keyword>
<evidence type="ECO:0000256" key="9">
    <source>
        <dbReference type="ARBA" id="ARBA00023136"/>
    </source>
</evidence>
<reference evidence="14" key="1">
    <citation type="submission" date="2020-05" db="EMBL/GenBank/DDBJ databases">
        <title>Phylogenomic resolution of chytrid fungi.</title>
        <authorList>
            <person name="Stajich J.E."/>
            <person name="Amses K."/>
            <person name="Simmons R."/>
            <person name="Seto K."/>
            <person name="Myers J."/>
            <person name="Bonds A."/>
            <person name="Quandt C.A."/>
            <person name="Barry K."/>
            <person name="Liu P."/>
            <person name="Grigoriev I."/>
            <person name="Longcore J.E."/>
            <person name="James T.Y."/>
        </authorList>
    </citation>
    <scope>NUCLEOTIDE SEQUENCE</scope>
    <source>
        <strain evidence="14">JEL0318</strain>
    </source>
</reference>
<dbReference type="Gene3D" id="3.30.450.60">
    <property type="match status" value="1"/>
</dbReference>
<protein>
    <recommendedName>
        <fullName evidence="12">Coatomer subunit zeta</fullName>
    </recommendedName>
</protein>
<proteinExistence type="inferred from homology"/>
<dbReference type="GO" id="GO:0006890">
    <property type="term" value="P:retrograde vesicle-mediated transport, Golgi to endoplasmic reticulum"/>
    <property type="evidence" value="ECO:0007669"/>
    <property type="project" value="UniProtKB-UniRule"/>
</dbReference>
<dbReference type="SUPFAM" id="SSF64356">
    <property type="entry name" value="SNARE-like"/>
    <property type="match status" value="1"/>
</dbReference>
<dbReference type="GO" id="GO:0030126">
    <property type="term" value="C:COPI vesicle coat"/>
    <property type="evidence" value="ECO:0007669"/>
    <property type="project" value="UniProtKB-UniRule"/>
</dbReference>
<evidence type="ECO:0000256" key="4">
    <source>
        <dbReference type="ARBA" id="ARBA00022448"/>
    </source>
</evidence>
<dbReference type="Proteomes" id="UP001212841">
    <property type="component" value="Unassembled WGS sequence"/>
</dbReference>
<accession>A0AAD5S554</accession>
<evidence type="ECO:0000256" key="12">
    <source>
        <dbReference type="RuleBase" id="RU366053"/>
    </source>
</evidence>
<evidence type="ECO:0000256" key="7">
    <source>
        <dbReference type="ARBA" id="ARBA00022927"/>
    </source>
</evidence>
<comment type="subcellular location">
    <subcellularLocation>
        <location evidence="12">Cytoplasm</location>
    </subcellularLocation>
    <subcellularLocation>
        <location evidence="1 12">Golgi apparatus membrane</location>
        <topology evidence="1 12">Peripheral membrane protein</topology>
        <orientation evidence="1 12">Cytoplasmic side</orientation>
    </subcellularLocation>
    <subcellularLocation>
        <location evidence="12">Cytoplasmic vesicle</location>
        <location evidence="12">COPI-coated vesicle membrane</location>
        <topology evidence="12">Peripheral membrane protein</topology>
        <orientation evidence="12">Cytoplasmic side</orientation>
    </subcellularLocation>
</comment>
<evidence type="ECO:0000256" key="11">
    <source>
        <dbReference type="ARBA" id="ARBA00045555"/>
    </source>
</evidence>
<gene>
    <name evidence="14" type="primary">COPZ1_1</name>
    <name evidence="14" type="ORF">HK097_000812</name>
</gene>
<dbReference type="PANTHER" id="PTHR11043">
    <property type="entry name" value="ZETA-COAT PROTEIN"/>
    <property type="match status" value="1"/>
</dbReference>
<evidence type="ECO:0000256" key="6">
    <source>
        <dbReference type="ARBA" id="ARBA00022892"/>
    </source>
</evidence>
<comment type="caution">
    <text evidence="14">The sequence shown here is derived from an EMBL/GenBank/DDBJ whole genome shotgun (WGS) entry which is preliminary data.</text>
</comment>
<evidence type="ECO:0000256" key="8">
    <source>
        <dbReference type="ARBA" id="ARBA00023034"/>
    </source>
</evidence>
<dbReference type="PANTHER" id="PTHR11043:SF0">
    <property type="entry name" value="COATOMER SUBUNIT ZETA"/>
    <property type="match status" value="1"/>
</dbReference>
<keyword evidence="15" id="KW-1185">Reference proteome</keyword>
<dbReference type="CDD" id="cd14829">
    <property type="entry name" value="Zeta-COP"/>
    <property type="match status" value="1"/>
</dbReference>
<dbReference type="AlphaFoldDB" id="A0AAD5S554"/>
<dbReference type="GO" id="GO:0006886">
    <property type="term" value="P:intracellular protein transport"/>
    <property type="evidence" value="ECO:0007669"/>
    <property type="project" value="TreeGrafter"/>
</dbReference>
<sequence>MGRPTTTSLYTTKAIIILDSEGKRLHAKYYTNDYPTAADQRKIEKTLFDKTKKMNSDIIMIDSQVTLYKNSIDTFIYLIGAADENELILSNLLSSIYEALMLLLGSVEKRTILEQYDVTVLAIDEAIDQGIILDNDPQQIASRVTKKSEGDNIPLSEQSLAQAFRTAQEQLAKSLLK</sequence>
<dbReference type="InterPro" id="IPR022775">
    <property type="entry name" value="AP_mu_sigma_su"/>
</dbReference>
<dbReference type="Pfam" id="PF01217">
    <property type="entry name" value="Clat_adaptor_s"/>
    <property type="match status" value="1"/>
</dbReference>
<keyword evidence="6 12" id="KW-0931">ER-Golgi transport</keyword>
<evidence type="ECO:0000313" key="14">
    <source>
        <dbReference type="EMBL" id="KAJ3046496.1"/>
    </source>
</evidence>
<keyword evidence="4 12" id="KW-0813">Transport</keyword>
<evidence type="ECO:0000256" key="1">
    <source>
        <dbReference type="ARBA" id="ARBA00004255"/>
    </source>
</evidence>
<dbReference type="InterPro" id="IPR039652">
    <property type="entry name" value="Coatomer_zeta"/>
</dbReference>
<comment type="subunit">
    <text evidence="3 12">Oligomeric complex that consists of at least the alpha, beta, beta', gamma, delta, epsilon and zeta subunits.</text>
</comment>
<evidence type="ECO:0000256" key="3">
    <source>
        <dbReference type="ARBA" id="ARBA00011775"/>
    </source>
</evidence>
<evidence type="ECO:0000259" key="13">
    <source>
        <dbReference type="Pfam" id="PF01217"/>
    </source>
</evidence>
<evidence type="ECO:0000256" key="10">
    <source>
        <dbReference type="ARBA" id="ARBA00023329"/>
    </source>
</evidence>
<dbReference type="FunFam" id="3.30.450.60:FF:000013">
    <property type="entry name" value="Coatomer subunit zeta"/>
    <property type="match status" value="1"/>
</dbReference>
<evidence type="ECO:0000256" key="2">
    <source>
        <dbReference type="ARBA" id="ARBA00006972"/>
    </source>
</evidence>